<sequence>MFDIDPQISAVQRQVGTTERDGREAKVVTISQAYDTEVDDLWEACTTSQRLARWFAPVSGELRLGGRYRIEGNAEGTVQRCDPPKSFSLTWEFGGGVSWVEVRLSPEPGGGSRFELAHTAYVEEHWEQYGPGAVGLGYDMSLAALALHLRTGSAAGDQEHAGWWASDAGKRFLAAAGERWYEADVAGGAPPETARGAADRTIAAYTA</sequence>
<dbReference type="InterPro" id="IPR013538">
    <property type="entry name" value="ASHA1/2-like_C"/>
</dbReference>
<keyword evidence="4" id="KW-1185">Reference proteome</keyword>
<dbReference type="Gene3D" id="3.30.530.20">
    <property type="match status" value="1"/>
</dbReference>
<comment type="similarity">
    <text evidence="1">Belongs to the AHA1 family.</text>
</comment>
<comment type="caution">
    <text evidence="3">The sequence shown here is derived from an EMBL/GenBank/DDBJ whole genome shotgun (WGS) entry which is preliminary data.</text>
</comment>
<dbReference type="RefSeq" id="WP_142057576.1">
    <property type="nucleotide sequence ID" value="NZ_VFPA01000003.1"/>
</dbReference>
<evidence type="ECO:0000256" key="1">
    <source>
        <dbReference type="ARBA" id="ARBA00006817"/>
    </source>
</evidence>
<accession>A0A543DJ88</accession>
<protein>
    <submittedName>
        <fullName evidence="3">Uncharacterized protein YndB with AHSA1/START domain</fullName>
    </submittedName>
</protein>
<feature type="domain" description="Activator of Hsp90 ATPase homologue 1/2-like C-terminal" evidence="2">
    <location>
        <begin position="36"/>
        <end position="145"/>
    </location>
</feature>
<gene>
    <name evidence="3" type="ORF">FB558_5167</name>
</gene>
<dbReference type="Pfam" id="PF08327">
    <property type="entry name" value="AHSA1"/>
    <property type="match status" value="1"/>
</dbReference>
<evidence type="ECO:0000259" key="2">
    <source>
        <dbReference type="Pfam" id="PF08327"/>
    </source>
</evidence>
<dbReference type="CDD" id="cd08899">
    <property type="entry name" value="SRPBCC_CalC_Aha1-like_6"/>
    <property type="match status" value="1"/>
</dbReference>
<evidence type="ECO:0000313" key="3">
    <source>
        <dbReference type="EMBL" id="TQM09408.1"/>
    </source>
</evidence>
<dbReference type="InterPro" id="IPR023393">
    <property type="entry name" value="START-like_dom_sf"/>
</dbReference>
<reference evidence="3 4" key="1">
    <citation type="submission" date="2019-06" db="EMBL/GenBank/DDBJ databases">
        <title>Sequencing the genomes of 1000 actinobacteria strains.</title>
        <authorList>
            <person name="Klenk H.-P."/>
        </authorList>
    </citation>
    <scope>NUCLEOTIDE SEQUENCE [LARGE SCALE GENOMIC DNA]</scope>
    <source>
        <strain evidence="3 4">DSM 45301</strain>
    </source>
</reference>
<organism evidence="3 4">
    <name type="scientific">Pseudonocardia kunmingensis</name>
    <dbReference type="NCBI Taxonomy" id="630975"/>
    <lineage>
        <taxon>Bacteria</taxon>
        <taxon>Bacillati</taxon>
        <taxon>Actinomycetota</taxon>
        <taxon>Actinomycetes</taxon>
        <taxon>Pseudonocardiales</taxon>
        <taxon>Pseudonocardiaceae</taxon>
        <taxon>Pseudonocardia</taxon>
    </lineage>
</organism>
<dbReference type="SUPFAM" id="SSF55961">
    <property type="entry name" value="Bet v1-like"/>
    <property type="match status" value="1"/>
</dbReference>
<dbReference type="EMBL" id="VFPA01000003">
    <property type="protein sequence ID" value="TQM09408.1"/>
    <property type="molecule type" value="Genomic_DNA"/>
</dbReference>
<dbReference type="AlphaFoldDB" id="A0A543DJ88"/>
<dbReference type="OrthoDB" id="8117292at2"/>
<name>A0A543DJ88_9PSEU</name>
<dbReference type="Proteomes" id="UP000315677">
    <property type="component" value="Unassembled WGS sequence"/>
</dbReference>
<evidence type="ECO:0000313" key="4">
    <source>
        <dbReference type="Proteomes" id="UP000315677"/>
    </source>
</evidence>
<proteinExistence type="inferred from homology"/>